<dbReference type="PROSITE" id="PS51679">
    <property type="entry name" value="SAM_MT_C5"/>
    <property type="match status" value="1"/>
</dbReference>
<dbReference type="NCBIfam" id="TIGR00675">
    <property type="entry name" value="dcm"/>
    <property type="match status" value="1"/>
</dbReference>
<dbReference type="SMART" id="SM00298">
    <property type="entry name" value="CHROMO"/>
    <property type="match status" value="1"/>
</dbReference>
<dbReference type="EMBL" id="BAABME010016810">
    <property type="protein sequence ID" value="GAA0147532.1"/>
    <property type="molecule type" value="Genomic_DNA"/>
</dbReference>
<comment type="similarity">
    <text evidence="8 9">Belongs to the class I-like SAM-binding methyltransferase superfamily. C5-methyltransferase family.</text>
</comment>
<dbReference type="CDD" id="cd18635">
    <property type="entry name" value="CD_CMT3_like"/>
    <property type="match status" value="1"/>
</dbReference>
<accession>A0AAV3P789</accession>
<name>A0AAV3P789_LITER</name>
<dbReference type="PROSITE" id="PS00094">
    <property type="entry name" value="C5_MTASE_1"/>
    <property type="match status" value="1"/>
</dbReference>
<evidence type="ECO:0000256" key="3">
    <source>
        <dbReference type="ARBA" id="ARBA00022679"/>
    </source>
</evidence>
<gene>
    <name evidence="14" type="ORF">LIER_36533</name>
</gene>
<evidence type="ECO:0000256" key="10">
    <source>
        <dbReference type="RuleBase" id="RU000417"/>
    </source>
</evidence>
<evidence type="ECO:0000256" key="11">
    <source>
        <dbReference type="SAM" id="MobiDB-lite"/>
    </source>
</evidence>
<feature type="region of interest" description="Disordered" evidence="11">
    <location>
        <begin position="52"/>
        <end position="95"/>
    </location>
</feature>
<dbReference type="InterPro" id="IPR000953">
    <property type="entry name" value="Chromo/chromo_shadow_dom"/>
</dbReference>
<evidence type="ECO:0000256" key="7">
    <source>
        <dbReference type="ARBA" id="ARBA00047422"/>
    </source>
</evidence>
<dbReference type="InterPro" id="IPR001025">
    <property type="entry name" value="BAH_dom"/>
</dbReference>
<evidence type="ECO:0000256" key="2">
    <source>
        <dbReference type="ARBA" id="ARBA00022603"/>
    </source>
</evidence>
<dbReference type="GO" id="GO:0003677">
    <property type="term" value="F:DNA binding"/>
    <property type="evidence" value="ECO:0007669"/>
    <property type="project" value="UniProtKB-KW"/>
</dbReference>
<feature type="compositionally biased region" description="Basic and acidic residues" evidence="11">
    <location>
        <begin position="61"/>
        <end position="71"/>
    </location>
</feature>
<keyword evidence="5" id="KW-0238">DNA-binding</keyword>
<dbReference type="InterPro" id="IPR016197">
    <property type="entry name" value="Chromo-like_dom_sf"/>
</dbReference>
<evidence type="ECO:0000259" key="13">
    <source>
        <dbReference type="PROSITE" id="PS51038"/>
    </source>
</evidence>
<dbReference type="EC" id="2.1.1.37" evidence="10"/>
<feature type="region of interest" description="Disordered" evidence="11">
    <location>
        <begin position="284"/>
        <end position="316"/>
    </location>
</feature>
<comment type="catalytic activity">
    <reaction evidence="7 10">
        <text>a 2'-deoxycytidine in DNA + S-adenosyl-L-methionine = a 5-methyl-2'-deoxycytidine in DNA + S-adenosyl-L-homocysteine + H(+)</text>
        <dbReference type="Rhea" id="RHEA:13681"/>
        <dbReference type="Rhea" id="RHEA-COMP:11369"/>
        <dbReference type="Rhea" id="RHEA-COMP:11370"/>
        <dbReference type="ChEBI" id="CHEBI:15378"/>
        <dbReference type="ChEBI" id="CHEBI:57856"/>
        <dbReference type="ChEBI" id="CHEBI:59789"/>
        <dbReference type="ChEBI" id="CHEBI:85452"/>
        <dbReference type="ChEBI" id="CHEBI:85454"/>
        <dbReference type="EC" id="2.1.1.37"/>
    </reaction>
</comment>
<feature type="compositionally biased region" description="Acidic residues" evidence="11">
    <location>
        <begin position="423"/>
        <end position="437"/>
    </location>
</feature>
<feature type="region of interest" description="Disordered" evidence="11">
    <location>
        <begin position="1"/>
        <end position="25"/>
    </location>
</feature>
<dbReference type="InterPro" id="IPR043151">
    <property type="entry name" value="BAH_sf"/>
</dbReference>
<comment type="subcellular location">
    <subcellularLocation>
        <location evidence="1">Nucleus</location>
    </subcellularLocation>
</comment>
<keyword evidence="2 8" id="KW-0489">Methyltransferase</keyword>
<dbReference type="GO" id="GO:0005634">
    <property type="term" value="C:nucleus"/>
    <property type="evidence" value="ECO:0007669"/>
    <property type="project" value="UniProtKB-SubCell"/>
</dbReference>
<dbReference type="Pfam" id="PF01426">
    <property type="entry name" value="BAH"/>
    <property type="match status" value="1"/>
</dbReference>
<evidence type="ECO:0000313" key="15">
    <source>
        <dbReference type="Proteomes" id="UP001454036"/>
    </source>
</evidence>
<feature type="domain" description="Chromo" evidence="12">
    <location>
        <begin position="439"/>
        <end position="492"/>
    </location>
</feature>
<dbReference type="PRINTS" id="PR00105">
    <property type="entry name" value="C5METTRFRASE"/>
</dbReference>
<evidence type="ECO:0000256" key="1">
    <source>
        <dbReference type="ARBA" id="ARBA00004123"/>
    </source>
</evidence>
<evidence type="ECO:0000256" key="5">
    <source>
        <dbReference type="ARBA" id="ARBA00023125"/>
    </source>
</evidence>
<dbReference type="Gene3D" id="2.30.30.490">
    <property type="match status" value="1"/>
</dbReference>
<dbReference type="PROSITE" id="PS50013">
    <property type="entry name" value="CHROMO_2"/>
    <property type="match status" value="1"/>
</dbReference>
<sequence>MASKRKATSKSASSNTKKPKNLKNQVAEEVVEEFMEVDESEFVDDIAIVNLSDEGEEEEKVVEGGDWDFKPRNRSKNSKKGKVDGGIENVGGGNVNWEENEEECELIGAPVPDSEARRRWGHHYVMKQKVGEEKSGKSNDEEEDDLVPARRHFTQAKVDGQIYNLYDDAYVMADGDEDNYICKIVEIFESEDGSLHFTAQWFYRAKDTVIKERGNLVDEKCIFFSDVKNDNPLNCLLKKLNIVKVPPKVGSDYKEKVRDTCDYYYEMMYLLPYTSFVSVPNVNSTTDGPTHGNGTNLSVSTVSDESTETPEAASSGDKSDLILMDIYSGCGAMSTGLCLGASRGGVKLTTKWAIDINQYACSSLRLNHPETQVRNEPAENFLSLMEEWYQLCASYSLVSGSSPDQHVGLATNEDSEVSGGEDNKDEEDEEDDDNDDEVYEVEEILEICYGDPKENNESGLHFKIKWKGYGPEYDTWEPRDCLSGCPEKLKEFVVQGFKSKLLPLPGDVDVICGGPPCQGISGYNRFRNAEAPLEDEKNKQLKVFMDIVSFLKPKYVLMENVVDIIKFADASLGKYAIGRLVAMGYQTRMGMMAAGSYGLPQFRMRVFLWGGLSTEKLPQYALPTHKVVNRGVVPQKYESNVVAYEEGHNATLKKELTLEDALSDLPPVENNESRDEMPYNTEPKTDFQRFIRLKKDAMLGSSRANSERLNEVLYDHRPLELNTDDYQRVCLIPVKKGANFRDLEGVCVGPDNKVFFDPNIPRALLPSGKPLVPDYAMTFVRGTSTKPFGRMWWDEIVPTVTTRAEPHNHVNVHPTQNRVLTVRELARLQGFPDFYKLVGPIKQRYMQVGNAVAVPVARALGYCLALAYKGDVDDHQPLLRLPNNFLNDEEPISPAESS</sequence>
<dbReference type="PROSITE" id="PS00598">
    <property type="entry name" value="CHROMO_1"/>
    <property type="match status" value="1"/>
</dbReference>
<dbReference type="InterPro" id="IPR029063">
    <property type="entry name" value="SAM-dependent_MTases_sf"/>
</dbReference>
<dbReference type="SUPFAM" id="SSF53335">
    <property type="entry name" value="S-adenosyl-L-methionine-dependent methyltransferases"/>
    <property type="match status" value="1"/>
</dbReference>
<dbReference type="SUPFAM" id="SSF54160">
    <property type="entry name" value="Chromo domain-like"/>
    <property type="match status" value="1"/>
</dbReference>
<dbReference type="InterPro" id="IPR023780">
    <property type="entry name" value="Chromo_domain"/>
</dbReference>
<dbReference type="PROSITE" id="PS51038">
    <property type="entry name" value="BAH"/>
    <property type="match status" value="1"/>
</dbReference>
<dbReference type="Proteomes" id="UP001454036">
    <property type="component" value="Unassembled WGS sequence"/>
</dbReference>
<dbReference type="FunFam" id="3.90.120.10:FF:000003">
    <property type="entry name" value="DNA (cytosine-5)-methyltransferase 1"/>
    <property type="match status" value="1"/>
</dbReference>
<dbReference type="InterPro" id="IPR018117">
    <property type="entry name" value="C5_DNA_meth_AS"/>
</dbReference>
<organism evidence="14 15">
    <name type="scientific">Lithospermum erythrorhizon</name>
    <name type="common">Purple gromwell</name>
    <name type="synonym">Lithospermum officinale var. erythrorhizon</name>
    <dbReference type="NCBI Taxonomy" id="34254"/>
    <lineage>
        <taxon>Eukaryota</taxon>
        <taxon>Viridiplantae</taxon>
        <taxon>Streptophyta</taxon>
        <taxon>Embryophyta</taxon>
        <taxon>Tracheophyta</taxon>
        <taxon>Spermatophyta</taxon>
        <taxon>Magnoliopsida</taxon>
        <taxon>eudicotyledons</taxon>
        <taxon>Gunneridae</taxon>
        <taxon>Pentapetalae</taxon>
        <taxon>asterids</taxon>
        <taxon>lamiids</taxon>
        <taxon>Boraginales</taxon>
        <taxon>Boraginaceae</taxon>
        <taxon>Boraginoideae</taxon>
        <taxon>Lithospermeae</taxon>
        <taxon>Lithospermum</taxon>
    </lineage>
</organism>
<evidence type="ECO:0000256" key="8">
    <source>
        <dbReference type="PROSITE-ProRule" id="PRU01016"/>
    </source>
</evidence>
<dbReference type="SMART" id="SM00439">
    <property type="entry name" value="BAH"/>
    <property type="match status" value="1"/>
</dbReference>
<evidence type="ECO:0000256" key="9">
    <source>
        <dbReference type="RuleBase" id="RU000416"/>
    </source>
</evidence>
<keyword evidence="6" id="KW-0539">Nucleus</keyword>
<dbReference type="Pfam" id="PF00385">
    <property type="entry name" value="Chromo"/>
    <property type="match status" value="1"/>
</dbReference>
<feature type="domain" description="BAH" evidence="13">
    <location>
        <begin position="161"/>
        <end position="280"/>
    </location>
</feature>
<dbReference type="AlphaFoldDB" id="A0AAV3P789"/>
<reference evidence="14 15" key="1">
    <citation type="submission" date="2024-01" db="EMBL/GenBank/DDBJ databases">
        <title>The complete chloroplast genome sequence of Lithospermum erythrorhizon: insights into the phylogenetic relationship among Boraginaceae species and the maternal lineages of purple gromwells.</title>
        <authorList>
            <person name="Okada T."/>
            <person name="Watanabe K."/>
        </authorList>
    </citation>
    <scope>NUCLEOTIDE SEQUENCE [LARGE SCALE GENOMIC DNA]</scope>
</reference>
<keyword evidence="3 8" id="KW-0808">Transferase</keyword>
<feature type="region of interest" description="Disordered" evidence="11">
    <location>
        <begin position="403"/>
        <end position="437"/>
    </location>
</feature>
<dbReference type="GO" id="GO:0044027">
    <property type="term" value="P:negative regulation of gene expression via chromosomal CpG island methylation"/>
    <property type="evidence" value="ECO:0007669"/>
    <property type="project" value="TreeGrafter"/>
</dbReference>
<keyword evidence="4 8" id="KW-0949">S-adenosyl-L-methionine</keyword>
<dbReference type="InterPro" id="IPR050390">
    <property type="entry name" value="C5-Methyltransferase"/>
</dbReference>
<evidence type="ECO:0000259" key="12">
    <source>
        <dbReference type="PROSITE" id="PS50013"/>
    </source>
</evidence>
<comment type="caution">
    <text evidence="14">The sequence shown here is derived from an EMBL/GenBank/DDBJ whole genome shotgun (WGS) entry which is preliminary data.</text>
</comment>
<evidence type="ECO:0000256" key="6">
    <source>
        <dbReference type="ARBA" id="ARBA00023242"/>
    </source>
</evidence>
<dbReference type="Gene3D" id="3.40.50.150">
    <property type="entry name" value="Vaccinia Virus protein VP39"/>
    <property type="match status" value="2"/>
</dbReference>
<dbReference type="GO" id="GO:0003886">
    <property type="term" value="F:DNA (cytosine-5-)-methyltransferase activity"/>
    <property type="evidence" value="ECO:0007669"/>
    <property type="project" value="UniProtKB-EC"/>
</dbReference>
<feature type="compositionally biased region" description="Polar residues" evidence="11">
    <location>
        <begin position="284"/>
        <end position="297"/>
    </location>
</feature>
<evidence type="ECO:0000256" key="4">
    <source>
        <dbReference type="ARBA" id="ARBA00022691"/>
    </source>
</evidence>
<dbReference type="GO" id="GO:0032259">
    <property type="term" value="P:methylation"/>
    <property type="evidence" value="ECO:0007669"/>
    <property type="project" value="UniProtKB-KW"/>
</dbReference>
<dbReference type="Pfam" id="PF00145">
    <property type="entry name" value="DNA_methylase"/>
    <property type="match status" value="1"/>
</dbReference>
<proteinExistence type="inferred from homology"/>
<dbReference type="InterPro" id="IPR001525">
    <property type="entry name" value="C5_MeTfrase"/>
</dbReference>
<dbReference type="PANTHER" id="PTHR10629:SF50">
    <property type="entry name" value="DNA (CYTOSINE-5)-METHYLTRANSFERASE CMT3"/>
    <property type="match status" value="1"/>
</dbReference>
<dbReference type="InterPro" id="IPR023779">
    <property type="entry name" value="Chromodomain_CS"/>
</dbReference>
<dbReference type="Gene3D" id="3.90.120.10">
    <property type="entry name" value="DNA Methylase, subunit A, domain 2"/>
    <property type="match status" value="1"/>
</dbReference>
<feature type="active site" evidence="8">
    <location>
        <position position="517"/>
    </location>
</feature>
<dbReference type="GO" id="GO:0003682">
    <property type="term" value="F:chromatin binding"/>
    <property type="evidence" value="ECO:0007669"/>
    <property type="project" value="InterPro"/>
</dbReference>
<dbReference type="PANTHER" id="PTHR10629">
    <property type="entry name" value="CYTOSINE-SPECIFIC METHYLTRANSFERASE"/>
    <property type="match status" value="1"/>
</dbReference>
<evidence type="ECO:0000313" key="14">
    <source>
        <dbReference type="EMBL" id="GAA0147532.1"/>
    </source>
</evidence>
<protein>
    <recommendedName>
        <fullName evidence="10">Cytosine-specific methyltransferase</fullName>
        <ecNumber evidence="10">2.1.1.37</ecNumber>
    </recommendedName>
</protein>
<keyword evidence="15" id="KW-1185">Reference proteome</keyword>